<reference evidence="11" key="1">
    <citation type="submission" date="2025-08" db="UniProtKB">
        <authorList>
            <consortium name="RefSeq"/>
        </authorList>
    </citation>
    <scope>IDENTIFICATION</scope>
</reference>
<feature type="domain" description="Saposin A-type" evidence="9">
    <location>
        <begin position="19"/>
        <end position="59"/>
    </location>
</feature>
<evidence type="ECO:0000256" key="6">
    <source>
        <dbReference type="ARBA" id="ARBA00023180"/>
    </source>
</evidence>
<feature type="domain" description="Saposin B-type" evidence="8">
    <location>
        <begin position="291"/>
        <end position="371"/>
    </location>
</feature>
<dbReference type="SMART" id="SM00162">
    <property type="entry name" value="SAPA"/>
    <property type="match status" value="2"/>
</dbReference>
<evidence type="ECO:0000256" key="5">
    <source>
        <dbReference type="ARBA" id="ARBA00023157"/>
    </source>
</evidence>
<keyword evidence="4" id="KW-0677">Repeat</keyword>
<feature type="domain" description="Saposin A-type" evidence="9">
    <location>
        <begin position="476"/>
        <end position="516"/>
    </location>
</feature>
<evidence type="ECO:0000256" key="1">
    <source>
        <dbReference type="ARBA" id="ARBA00004613"/>
    </source>
</evidence>
<dbReference type="PANTHER" id="PTHR11480:SF39">
    <property type="entry name" value="PROACTIVATOR POLYPEPTIDE-LIKE 1"/>
    <property type="match status" value="1"/>
</dbReference>
<evidence type="ECO:0000313" key="11">
    <source>
        <dbReference type="RefSeq" id="XP_014644345.1"/>
    </source>
</evidence>
<sequence length="522" mass="55907">MPRALLLLLGLLGAALASPTSGPQECAKGSAVWCRDLQAATRCGAVGHCQSAVWSKPTAKTLPCDVCLDVAAAASNGLNPDTTGTDILALVMKTCEWLPSQESSAKCKGMVDTHPSAVLSMLGGAPGSTPAQVCAALTLCQPLQGHPATPGLLSEEDVSEVVAPVMANGPLSFYSPQIPESAVCQDCVQLVSQLQDAVGSNLSSLAEVTTQEQCESLGLGLALLCNNYLRQIFAPAEQTLRLVPPQKTCRKGGFCEALKEPARLAHVAAVDSIPSLEPVSPRKKSEVQMKAGLTCEVCLEVVQELDQWLESNSTETMISHALERVCSMMPASLVQQCVTLVDTYSPSLVQLVARVTPEKVCKAIRLCGSRRRARAVHEALATMPSPLLGKENQGSICNGCKRLLGMSARNLEREITKRKILTAFRGGCSILPLSFLMQCRRLINEYEPVLVESLMEMMDPVALCTKMGTCQAPRTPLLGTDQCVRGPSFWCKIPEAAETCGAVEHCQRHVWKERPFRAGEQA</sequence>
<dbReference type="InterPro" id="IPR051428">
    <property type="entry name" value="Sphingo_Act-Surfact_Prot"/>
</dbReference>
<dbReference type="SUPFAM" id="SSF47862">
    <property type="entry name" value="Saposin"/>
    <property type="match status" value="4"/>
</dbReference>
<dbReference type="Pfam" id="PF03489">
    <property type="entry name" value="SapB_2"/>
    <property type="match status" value="2"/>
</dbReference>
<protein>
    <submittedName>
        <fullName evidence="11">Proactivator polypeptide-like 1</fullName>
    </submittedName>
</protein>
<name>A0ABM1CXR4_CERSS</name>
<feature type="signal peptide" evidence="7">
    <location>
        <begin position="1"/>
        <end position="17"/>
    </location>
</feature>
<dbReference type="InterPro" id="IPR021165">
    <property type="entry name" value="Saposin_chordata"/>
</dbReference>
<dbReference type="Proteomes" id="UP000694910">
    <property type="component" value="Unplaced"/>
</dbReference>
<keyword evidence="3 7" id="KW-0732">Signal</keyword>
<feature type="domain" description="Saposin B-type" evidence="8">
    <location>
        <begin position="180"/>
        <end position="259"/>
    </location>
</feature>
<feature type="domain" description="Saposin B-type" evidence="8">
    <location>
        <begin position="393"/>
        <end position="474"/>
    </location>
</feature>
<dbReference type="PROSITE" id="PS50015">
    <property type="entry name" value="SAP_B"/>
    <property type="match status" value="4"/>
</dbReference>
<dbReference type="GeneID" id="106802148"/>
<evidence type="ECO:0000313" key="10">
    <source>
        <dbReference type="Proteomes" id="UP000694910"/>
    </source>
</evidence>
<dbReference type="InterPro" id="IPR007856">
    <property type="entry name" value="SapB_1"/>
</dbReference>
<keyword evidence="5" id="KW-1015">Disulfide bond</keyword>
<dbReference type="Pfam" id="PF02199">
    <property type="entry name" value="SapA"/>
    <property type="match status" value="2"/>
</dbReference>
<dbReference type="Pfam" id="PF05184">
    <property type="entry name" value="SapB_1"/>
    <property type="match status" value="1"/>
</dbReference>
<dbReference type="InterPro" id="IPR011001">
    <property type="entry name" value="Saposin-like"/>
</dbReference>
<evidence type="ECO:0000256" key="2">
    <source>
        <dbReference type="ARBA" id="ARBA00022525"/>
    </source>
</evidence>
<keyword evidence="10" id="KW-1185">Reference proteome</keyword>
<dbReference type="InterPro" id="IPR003119">
    <property type="entry name" value="SAP_A"/>
</dbReference>
<dbReference type="PRINTS" id="PR01797">
    <property type="entry name" value="SAPOSIN"/>
</dbReference>
<evidence type="ECO:0000256" key="7">
    <source>
        <dbReference type="PIRNR" id="PIRNR002431"/>
    </source>
</evidence>
<evidence type="ECO:0000256" key="4">
    <source>
        <dbReference type="ARBA" id="ARBA00022737"/>
    </source>
</evidence>
<dbReference type="Gene3D" id="1.10.225.10">
    <property type="entry name" value="Saposin-like"/>
    <property type="match status" value="4"/>
</dbReference>
<accession>A0ABM1CXR4</accession>
<evidence type="ECO:0000259" key="9">
    <source>
        <dbReference type="PROSITE" id="PS51110"/>
    </source>
</evidence>
<feature type="chain" id="PRO_5045014605" evidence="7">
    <location>
        <begin position="18"/>
        <end position="522"/>
    </location>
</feature>
<organism evidence="10 11">
    <name type="scientific">Ceratotherium simum simum</name>
    <name type="common">Southern white rhinoceros</name>
    <dbReference type="NCBI Taxonomy" id="73337"/>
    <lineage>
        <taxon>Eukaryota</taxon>
        <taxon>Metazoa</taxon>
        <taxon>Chordata</taxon>
        <taxon>Craniata</taxon>
        <taxon>Vertebrata</taxon>
        <taxon>Euteleostomi</taxon>
        <taxon>Mammalia</taxon>
        <taxon>Eutheria</taxon>
        <taxon>Laurasiatheria</taxon>
        <taxon>Perissodactyla</taxon>
        <taxon>Rhinocerotidae</taxon>
        <taxon>Ceratotherium</taxon>
    </lineage>
</organism>
<dbReference type="PIRSF" id="PIRSF002431">
    <property type="entry name" value="Saposin"/>
    <property type="match status" value="1"/>
</dbReference>
<evidence type="ECO:0000259" key="8">
    <source>
        <dbReference type="PROSITE" id="PS50015"/>
    </source>
</evidence>
<keyword evidence="2" id="KW-0964">Secreted</keyword>
<dbReference type="InterPro" id="IPR008138">
    <property type="entry name" value="SapB_2"/>
</dbReference>
<comment type="subcellular location">
    <subcellularLocation>
        <location evidence="1">Secreted</location>
    </subcellularLocation>
</comment>
<dbReference type="SMART" id="SM00741">
    <property type="entry name" value="SapB"/>
    <property type="match status" value="4"/>
</dbReference>
<dbReference type="InterPro" id="IPR008139">
    <property type="entry name" value="SaposinB_dom"/>
</dbReference>
<feature type="domain" description="Saposin B-type" evidence="8">
    <location>
        <begin position="60"/>
        <end position="144"/>
    </location>
</feature>
<proteinExistence type="predicted"/>
<evidence type="ECO:0000256" key="3">
    <source>
        <dbReference type="ARBA" id="ARBA00022729"/>
    </source>
</evidence>
<dbReference type="PROSITE" id="PS51110">
    <property type="entry name" value="SAP_A"/>
    <property type="match status" value="2"/>
</dbReference>
<dbReference type="RefSeq" id="XP_014644345.1">
    <property type="nucleotide sequence ID" value="XM_014788859.1"/>
</dbReference>
<gene>
    <name evidence="11" type="primary">LOC106802148</name>
</gene>
<dbReference type="InterPro" id="IPR008373">
    <property type="entry name" value="Saposin"/>
</dbReference>
<dbReference type="PANTHER" id="PTHR11480">
    <property type="entry name" value="SAPOSIN-RELATED"/>
    <property type="match status" value="1"/>
</dbReference>
<keyword evidence="6" id="KW-0325">Glycoprotein</keyword>